<dbReference type="Pfam" id="PF26607">
    <property type="entry name" value="DUF8189"/>
    <property type="match status" value="1"/>
</dbReference>
<dbReference type="EMBL" id="JAZEWV010000004">
    <property type="protein sequence ID" value="MEE4541864.1"/>
    <property type="molecule type" value="Genomic_DNA"/>
</dbReference>
<dbReference type="InterPro" id="IPR006311">
    <property type="entry name" value="TAT_signal"/>
</dbReference>
<evidence type="ECO:0000256" key="2">
    <source>
        <dbReference type="SAM" id="MobiDB-lite"/>
    </source>
</evidence>
<dbReference type="Gene3D" id="2.120.10.70">
    <property type="entry name" value="Fucose-specific lectin"/>
    <property type="match status" value="1"/>
</dbReference>
<evidence type="ECO:0000259" key="3">
    <source>
        <dbReference type="Pfam" id="PF26607"/>
    </source>
</evidence>
<dbReference type="PROSITE" id="PS51257">
    <property type="entry name" value="PROKAR_LIPOPROTEIN"/>
    <property type="match status" value="1"/>
</dbReference>
<dbReference type="Gene3D" id="3.40.50.10320">
    <property type="entry name" value="LmbE-like"/>
    <property type="match status" value="1"/>
</dbReference>
<feature type="region of interest" description="Disordered" evidence="2">
    <location>
        <begin position="531"/>
        <end position="556"/>
    </location>
</feature>
<dbReference type="InterPro" id="IPR058502">
    <property type="entry name" value="PLL-like_beta-prop"/>
</dbReference>
<evidence type="ECO:0000313" key="5">
    <source>
        <dbReference type="Proteomes" id="UP001344658"/>
    </source>
</evidence>
<organism evidence="4 5">
    <name type="scientific">Actinacidiphila polyblastidii</name>
    <dbReference type="NCBI Taxonomy" id="3110430"/>
    <lineage>
        <taxon>Bacteria</taxon>
        <taxon>Bacillati</taxon>
        <taxon>Actinomycetota</taxon>
        <taxon>Actinomycetes</taxon>
        <taxon>Kitasatosporales</taxon>
        <taxon>Streptomycetaceae</taxon>
        <taxon>Actinacidiphila</taxon>
    </lineage>
</organism>
<feature type="domain" description="PLL-like beta propeller" evidence="3">
    <location>
        <begin position="460"/>
        <end position="528"/>
    </location>
</feature>
<feature type="region of interest" description="Disordered" evidence="2">
    <location>
        <begin position="228"/>
        <end position="252"/>
    </location>
</feature>
<dbReference type="RefSeq" id="WP_330793765.1">
    <property type="nucleotide sequence ID" value="NZ_JAZEWV010000004.1"/>
</dbReference>
<comment type="caution">
    <text evidence="4">The sequence shown here is derived from an EMBL/GenBank/DDBJ whole genome shotgun (WGS) entry which is preliminary data.</text>
</comment>
<dbReference type="SUPFAM" id="SSF89372">
    <property type="entry name" value="Fucose-specific lectin"/>
    <property type="match status" value="1"/>
</dbReference>
<evidence type="ECO:0000256" key="1">
    <source>
        <dbReference type="ARBA" id="ARBA00022833"/>
    </source>
</evidence>
<dbReference type="InterPro" id="IPR024078">
    <property type="entry name" value="LmbE-like_dom_sf"/>
</dbReference>
<feature type="region of interest" description="Disordered" evidence="2">
    <location>
        <begin position="19"/>
        <end position="49"/>
    </location>
</feature>
<dbReference type="PANTHER" id="PTHR12993">
    <property type="entry name" value="N-ACETYLGLUCOSAMINYL-PHOSPHATIDYLINOSITOL DE-N-ACETYLASE-RELATED"/>
    <property type="match status" value="1"/>
</dbReference>
<feature type="compositionally biased region" description="Basic and acidic residues" evidence="2">
    <location>
        <begin position="234"/>
        <end position="243"/>
    </location>
</feature>
<dbReference type="PROSITE" id="PS51318">
    <property type="entry name" value="TAT"/>
    <property type="match status" value="1"/>
</dbReference>
<dbReference type="InterPro" id="IPR003737">
    <property type="entry name" value="GlcNAc_PI_deacetylase-related"/>
</dbReference>
<keyword evidence="1" id="KW-0862">Zinc</keyword>
<dbReference type="Proteomes" id="UP001344658">
    <property type="component" value="Unassembled WGS sequence"/>
</dbReference>
<reference evidence="4 5" key="1">
    <citation type="submission" date="2023-12" db="EMBL/GenBank/DDBJ databases">
        <title>Streptomyces sp. V4-01.</title>
        <authorList>
            <person name="Somphong A."/>
            <person name="Phongsopitanun W."/>
        </authorList>
    </citation>
    <scope>NUCLEOTIDE SEQUENCE [LARGE SCALE GENOMIC DNA]</scope>
    <source>
        <strain evidence="4 5">V4-01</strain>
    </source>
</reference>
<sequence length="585" mass="62678">MDPIGRRTLLAAAAATATATATGCAPAPRGHGTLPDPRATQPYRDAPGGRASVVQVLAHPDDDLYFMNPDTLHSLQARTPVVSVYVTAGESTGVNHEPYGPRVRHHRDRPAYSSARHQGLRQAYATMLGLPHFTPWRREVTVLAPGIHAETNTLGHATLIFLQVSMHELSATASLPMMWEQPGVTLAYVDAQGAPAGAAGRATWTHGKLVDALAGIFDRYRPTLIRTLDPDPDTQVHDRRHPTSSDQPGYSDHRDHTAAALFAWKAMDRWVASAAARDGEVPAFTVTAYRGYYNQRWPFDLPPATVALKGRFLFQYGGDVTWACGNPGGCGDYGQGRDQPLTNRKGWVRSTRVRYPGAGRKLTGPPGARTAYEVLGTRATRRDETAPGVWGPPQDLGGGPLAPALSVVRDASGRTLLFALRFSVLAGDGGGDLRDVVVRADGRWTSLGTPDREGDLGRRTGSPVAVAAPDGRVHVFARTAAKGVATRVLAGGRWSRWRDLGGAEVQEGLAVLTDATGRVHVFASGRDTVHHWAQSHPGGPVRLRPPTGLPRPSDPPAAVLAPDGTIALTYPRPASAHPHRARLRV</sequence>
<dbReference type="PANTHER" id="PTHR12993:SF26">
    <property type="entry name" value="1D-MYO-INOSITOL 2-ACETAMIDO-2-DEOXY-ALPHA-D-GLUCOPYRANOSIDE DEACETYLASE"/>
    <property type="match status" value="1"/>
</dbReference>
<accession>A0ABU7P949</accession>
<evidence type="ECO:0000313" key="4">
    <source>
        <dbReference type="EMBL" id="MEE4541864.1"/>
    </source>
</evidence>
<dbReference type="SUPFAM" id="SSF102588">
    <property type="entry name" value="LmbE-like"/>
    <property type="match status" value="1"/>
</dbReference>
<gene>
    <name evidence="4" type="ORF">V2S66_07750</name>
</gene>
<dbReference type="Pfam" id="PF02585">
    <property type="entry name" value="PIG-L"/>
    <property type="match status" value="1"/>
</dbReference>
<protein>
    <submittedName>
        <fullName evidence="4">PIG-L family deacetylase</fullName>
    </submittedName>
</protein>
<keyword evidence="5" id="KW-1185">Reference proteome</keyword>
<proteinExistence type="predicted"/>
<name>A0ABU7P949_9ACTN</name>